<dbReference type="AlphaFoldDB" id="A0A814F6M3"/>
<comment type="caution">
    <text evidence="1">The sequence shown here is derived from an EMBL/GenBank/DDBJ whole genome shotgun (WGS) entry which is preliminary data.</text>
</comment>
<organism evidence="1 2">
    <name type="scientific">Adineta steineri</name>
    <dbReference type="NCBI Taxonomy" id="433720"/>
    <lineage>
        <taxon>Eukaryota</taxon>
        <taxon>Metazoa</taxon>
        <taxon>Spiralia</taxon>
        <taxon>Gnathifera</taxon>
        <taxon>Rotifera</taxon>
        <taxon>Eurotatoria</taxon>
        <taxon>Bdelloidea</taxon>
        <taxon>Adinetida</taxon>
        <taxon>Adinetidae</taxon>
        <taxon>Adineta</taxon>
    </lineage>
</organism>
<sequence length="180" mass="20526">MFSYNYTNPCNNEINNNSNNCCPSSCYRPLQQIYKTTYSPMYGNNNASNVNLACICRPAERYKTANMSYGSFYYDNQLSTQKDRALNYDRAIFARCYDNNKKMGYQTANNDRKKEAFTISNPSNVQENQLWTQTTSDACCPTDCCTNVNNCSTYQTNNPCSQITVPSTINKISDQFVPCL</sequence>
<gene>
    <name evidence="1" type="ORF">JYZ213_LOCUS14691</name>
</gene>
<dbReference type="EMBL" id="CAJNOG010000123">
    <property type="protein sequence ID" value="CAF0976581.1"/>
    <property type="molecule type" value="Genomic_DNA"/>
</dbReference>
<accession>A0A814F6M3</accession>
<reference evidence="1" key="1">
    <citation type="submission" date="2021-02" db="EMBL/GenBank/DDBJ databases">
        <authorList>
            <person name="Nowell W R."/>
        </authorList>
    </citation>
    <scope>NUCLEOTIDE SEQUENCE</scope>
</reference>
<evidence type="ECO:0000313" key="2">
    <source>
        <dbReference type="Proteomes" id="UP000663845"/>
    </source>
</evidence>
<name>A0A814F6M3_9BILA</name>
<protein>
    <submittedName>
        <fullName evidence="1">Uncharacterized protein</fullName>
    </submittedName>
</protein>
<evidence type="ECO:0000313" key="1">
    <source>
        <dbReference type="EMBL" id="CAF0976581.1"/>
    </source>
</evidence>
<dbReference type="Proteomes" id="UP000663845">
    <property type="component" value="Unassembled WGS sequence"/>
</dbReference>
<proteinExistence type="predicted"/>